<dbReference type="InterPro" id="IPR017499">
    <property type="entry name" value="Thf1"/>
</dbReference>
<comment type="function">
    <text evidence="2">May be involved in photosynthetic membrane biogenesis.</text>
</comment>
<keyword evidence="1 2" id="KW-0175">Coiled coil</keyword>
<feature type="compositionally biased region" description="Basic and acidic residues" evidence="3">
    <location>
        <begin position="229"/>
        <end position="243"/>
    </location>
</feature>
<evidence type="ECO:0000313" key="4">
    <source>
        <dbReference type="EMBL" id="XCM35173.1"/>
    </source>
</evidence>
<dbReference type="PANTHER" id="PTHR34793:SF1">
    <property type="entry name" value="PROTEIN THYLAKOID FORMATION 1, CHLOROPLASTIC"/>
    <property type="match status" value="1"/>
</dbReference>
<comment type="similarity">
    <text evidence="2">Belongs to the THF1 family.</text>
</comment>
<evidence type="ECO:0000256" key="3">
    <source>
        <dbReference type="SAM" id="MobiDB-lite"/>
    </source>
</evidence>
<evidence type="ECO:0000256" key="1">
    <source>
        <dbReference type="ARBA" id="ARBA00023054"/>
    </source>
</evidence>
<dbReference type="PANTHER" id="PTHR34793">
    <property type="entry name" value="PROTEIN THYLAKOID FORMATION 1, CHLOROPLASTIC"/>
    <property type="match status" value="1"/>
</dbReference>
<dbReference type="RefSeq" id="WP_255353209.1">
    <property type="nucleotide sequence ID" value="NZ_CP159837.1"/>
</dbReference>
<feature type="region of interest" description="Disordered" evidence="3">
    <location>
        <begin position="228"/>
        <end position="258"/>
    </location>
</feature>
<dbReference type="AlphaFoldDB" id="A0AAU8J9B8"/>
<proteinExistence type="inferred from homology"/>
<reference evidence="4" key="1">
    <citation type="submission" date="2024-07" db="EMBL/GenBank/DDBJ databases">
        <authorList>
            <person name="Kim Y.J."/>
            <person name="Jeong J.Y."/>
        </authorList>
    </citation>
    <scope>NUCLEOTIDE SEQUENCE</scope>
    <source>
        <strain evidence="4">GIHE-MW2</strain>
    </source>
</reference>
<dbReference type="Pfam" id="PF11264">
    <property type="entry name" value="ThylakoidFormat"/>
    <property type="match status" value="1"/>
</dbReference>
<organism evidence="4">
    <name type="scientific">Planktothricoides raciborskii GIHE-MW2</name>
    <dbReference type="NCBI Taxonomy" id="2792601"/>
    <lineage>
        <taxon>Bacteria</taxon>
        <taxon>Bacillati</taxon>
        <taxon>Cyanobacteriota</taxon>
        <taxon>Cyanophyceae</taxon>
        <taxon>Oscillatoriophycideae</taxon>
        <taxon>Oscillatoriales</taxon>
        <taxon>Oscillatoriaceae</taxon>
        <taxon>Planktothricoides</taxon>
    </lineage>
</organism>
<feature type="compositionally biased region" description="Polar residues" evidence="3">
    <location>
        <begin position="246"/>
        <end position="258"/>
    </location>
</feature>
<dbReference type="NCBIfam" id="TIGR03060">
    <property type="entry name" value="PS_II_psb29"/>
    <property type="match status" value="1"/>
</dbReference>
<evidence type="ECO:0000256" key="2">
    <source>
        <dbReference type="HAMAP-Rule" id="MF_01843"/>
    </source>
</evidence>
<accession>A0AAU8J9B8</accession>
<name>A0AAU8J9B8_9CYAN</name>
<dbReference type="EMBL" id="CP159837">
    <property type="protein sequence ID" value="XCM35173.1"/>
    <property type="molecule type" value="Genomic_DNA"/>
</dbReference>
<dbReference type="HAMAP" id="MF_01843">
    <property type="entry name" value="Thf1"/>
    <property type="match status" value="1"/>
</dbReference>
<dbReference type="GO" id="GO:0010207">
    <property type="term" value="P:photosystem II assembly"/>
    <property type="evidence" value="ECO:0007669"/>
    <property type="project" value="InterPro"/>
</dbReference>
<gene>
    <name evidence="4" type="primary">psb29</name>
    <name evidence="2" type="synonym">thf1</name>
    <name evidence="4" type="ORF">ABWT76_003832</name>
</gene>
<sequence length="258" mass="29293">MTRTVDNGIASLFIATSVNNNVRTVSDTKRAFYTMHSRPLNSIYRRFVEELMVEMHLLSVNVDFRYDPIYALGVVTSYDRFMQGYRPEADRTSIFDAICQAVEQDPEKYRQDAQKLQEFAKSLSSENLLAWLSKEINLPESGEFQGVLDAIAANPKFKYSRIFAIGLFSIVEIVNPEMLKDEKQRTPALEKIAAALKLPADKITKDLELYSSNLEKMTQARQVMQDILAADKKKREQREKEKAAATNSANSTDESSAN</sequence>
<dbReference type="GO" id="GO:0030096">
    <property type="term" value="C:plasma membrane-derived thylakoid photosystem II"/>
    <property type="evidence" value="ECO:0007669"/>
    <property type="project" value="TreeGrafter"/>
</dbReference>
<protein>
    <recommendedName>
        <fullName evidence="2">Protein Thf1</fullName>
    </recommendedName>
</protein>